<dbReference type="EMBL" id="CM045770">
    <property type="protein sequence ID" value="KAI7991204.1"/>
    <property type="molecule type" value="Genomic_DNA"/>
</dbReference>
<name>A0ACC0FS57_9ERIC</name>
<accession>A0ACC0FS57</accession>
<sequence length="359" mass="40215">MGCGRGLLSLFFNNTRPKKLESSPSLSGNDSKILEELITSSNCKCNVPARVFSAKELIKATNHFSCHNMVIEDAFYSVNKGSFENQSILVKKYRKEDCFWPSDKIKSYAIRDIKITSQMCSHEHVLKFIGCCLELQFSALVYEYKGKIQFLSHGLHERVPGSVHNGSLSWKSRLSIANDIASALVYLHTTFSTPIVHRNLKPSNFIIDQGGVAKLLDFSLSISIPQGESQVEDMVVGTCGFTEPKYMATGILTSKTDVYSFGAILLEILTGQMFVDVNRGKNHDLLGNFVIDNVNKGKLNKVVDPRTMVEEGGIEQEKQFGAFVAIALKCTEEKREDRPEMINVAEELKRIQRFVDTDH</sequence>
<evidence type="ECO:0000313" key="1">
    <source>
        <dbReference type="EMBL" id="KAI7991204.1"/>
    </source>
</evidence>
<proteinExistence type="predicted"/>
<dbReference type="Proteomes" id="UP001060215">
    <property type="component" value="Chromosome 13"/>
</dbReference>
<gene>
    <name evidence="1" type="ORF">LOK49_LG12G00604</name>
</gene>
<keyword evidence="2" id="KW-1185">Reference proteome</keyword>
<comment type="caution">
    <text evidence="1">The sequence shown here is derived from an EMBL/GenBank/DDBJ whole genome shotgun (WGS) entry which is preliminary data.</text>
</comment>
<evidence type="ECO:0000313" key="2">
    <source>
        <dbReference type="Proteomes" id="UP001060215"/>
    </source>
</evidence>
<organism evidence="1 2">
    <name type="scientific">Camellia lanceoleosa</name>
    <dbReference type="NCBI Taxonomy" id="1840588"/>
    <lineage>
        <taxon>Eukaryota</taxon>
        <taxon>Viridiplantae</taxon>
        <taxon>Streptophyta</taxon>
        <taxon>Embryophyta</taxon>
        <taxon>Tracheophyta</taxon>
        <taxon>Spermatophyta</taxon>
        <taxon>Magnoliopsida</taxon>
        <taxon>eudicotyledons</taxon>
        <taxon>Gunneridae</taxon>
        <taxon>Pentapetalae</taxon>
        <taxon>asterids</taxon>
        <taxon>Ericales</taxon>
        <taxon>Theaceae</taxon>
        <taxon>Camellia</taxon>
    </lineage>
</organism>
<reference evidence="1 2" key="1">
    <citation type="journal article" date="2022" name="Plant J.">
        <title>Chromosome-level genome of Camellia lanceoleosa provides a valuable resource for understanding genome evolution and self-incompatibility.</title>
        <authorList>
            <person name="Gong W."/>
            <person name="Xiao S."/>
            <person name="Wang L."/>
            <person name="Liao Z."/>
            <person name="Chang Y."/>
            <person name="Mo W."/>
            <person name="Hu G."/>
            <person name="Li W."/>
            <person name="Zhao G."/>
            <person name="Zhu H."/>
            <person name="Hu X."/>
            <person name="Ji K."/>
            <person name="Xiang X."/>
            <person name="Song Q."/>
            <person name="Yuan D."/>
            <person name="Jin S."/>
            <person name="Zhang L."/>
        </authorList>
    </citation>
    <scope>NUCLEOTIDE SEQUENCE [LARGE SCALE GENOMIC DNA]</scope>
    <source>
        <strain evidence="1">SQ_2022a</strain>
    </source>
</reference>
<protein>
    <submittedName>
        <fullName evidence="1">Non-functional pseudokinase ZED1</fullName>
    </submittedName>
</protein>